<dbReference type="Gene3D" id="3.40.50.10300">
    <property type="entry name" value="CoaB-like"/>
    <property type="match status" value="1"/>
</dbReference>
<keyword evidence="2 3" id="KW-0456">Lyase</keyword>
<comment type="pathway">
    <text evidence="3 4">Cofactor biosynthesis; coenzyme A biosynthesis; CoA from (R)-pantothenate: step 3/5.</text>
</comment>
<dbReference type="InterPro" id="IPR007085">
    <property type="entry name" value="DNA/pantothenate-metab_flavo_C"/>
</dbReference>
<dbReference type="InterPro" id="IPR005252">
    <property type="entry name" value="CoaBC"/>
</dbReference>
<dbReference type="NCBIfam" id="TIGR00521">
    <property type="entry name" value="coaBC_dfp"/>
    <property type="match status" value="1"/>
</dbReference>
<evidence type="ECO:0000259" key="5">
    <source>
        <dbReference type="Pfam" id="PF02441"/>
    </source>
</evidence>
<feature type="domain" description="Flavoprotein" evidence="5">
    <location>
        <begin position="6"/>
        <end position="178"/>
    </location>
</feature>
<keyword evidence="3" id="KW-0479">Metal-binding</keyword>
<dbReference type="UniPathway" id="UPA00241">
    <property type="reaction ID" value="UER00353"/>
</dbReference>
<feature type="binding site" evidence="3">
    <location>
        <position position="349"/>
    </location>
    <ligand>
        <name>CTP</name>
        <dbReference type="ChEBI" id="CHEBI:37563"/>
    </ligand>
</feature>
<dbReference type="EC" id="4.1.1.36" evidence="3"/>
<dbReference type="InterPro" id="IPR035929">
    <property type="entry name" value="CoaB-like_sf"/>
</dbReference>
<dbReference type="KEGG" id="hsc:HVS_11220"/>
<dbReference type="PANTHER" id="PTHR14359">
    <property type="entry name" value="HOMO-OLIGOMERIC FLAVIN CONTAINING CYS DECARBOXYLASE FAMILY"/>
    <property type="match status" value="1"/>
</dbReference>
<keyword evidence="8" id="KW-1185">Reference proteome</keyword>
<comment type="similarity">
    <text evidence="3 4">In the C-terminal section; belongs to the PPC synthetase family.</text>
</comment>
<feature type="domain" description="DNA/pantothenate metabolism flavoprotein C-terminal" evidence="6">
    <location>
        <begin position="198"/>
        <end position="406"/>
    </location>
</feature>
<dbReference type="GO" id="GO:0015937">
    <property type="term" value="P:coenzyme A biosynthetic process"/>
    <property type="evidence" value="ECO:0007669"/>
    <property type="project" value="UniProtKB-UniRule"/>
</dbReference>
<dbReference type="GO" id="GO:0071513">
    <property type="term" value="C:phosphopantothenoylcysteine decarboxylase complex"/>
    <property type="evidence" value="ECO:0007669"/>
    <property type="project" value="TreeGrafter"/>
</dbReference>
<feature type="active site" description="Proton donor" evidence="3">
    <location>
        <position position="157"/>
    </location>
</feature>
<evidence type="ECO:0000313" key="7">
    <source>
        <dbReference type="EMBL" id="AUG58138.1"/>
    </source>
</evidence>
<feature type="binding site" evidence="3">
    <location>
        <position position="353"/>
    </location>
    <ligand>
        <name>CTP</name>
        <dbReference type="ChEBI" id="CHEBI:37563"/>
    </ligand>
</feature>
<dbReference type="GO" id="GO:0015941">
    <property type="term" value="P:pantothenate catabolic process"/>
    <property type="evidence" value="ECO:0007669"/>
    <property type="project" value="InterPro"/>
</dbReference>
<dbReference type="Pfam" id="PF04127">
    <property type="entry name" value="DFP"/>
    <property type="match status" value="1"/>
</dbReference>
<feature type="binding site" evidence="3">
    <location>
        <position position="291"/>
    </location>
    <ligand>
        <name>CTP</name>
        <dbReference type="ChEBI" id="CHEBI:37563"/>
    </ligand>
</feature>
<evidence type="ECO:0000259" key="6">
    <source>
        <dbReference type="Pfam" id="PF04127"/>
    </source>
</evidence>
<keyword evidence="3 4" id="KW-0436">Ligase</keyword>
<dbReference type="EMBL" id="CP025197">
    <property type="protein sequence ID" value="AUG58138.1"/>
    <property type="molecule type" value="Genomic_DNA"/>
</dbReference>
<keyword evidence="3 4" id="KW-0285">Flavoprotein</keyword>
<comment type="function">
    <text evidence="4">Catalyzes two steps in the biosynthesis of coenzyme A. In the first step cysteine is conjugated to 4'-phosphopantothenate to form 4-phosphopantothenoylcysteine, in the latter compound is decarboxylated to form 4'-phosphopantotheine.</text>
</comment>
<dbReference type="GO" id="GO:0046872">
    <property type="term" value="F:metal ion binding"/>
    <property type="evidence" value="ECO:0007669"/>
    <property type="project" value="UniProtKB-KW"/>
</dbReference>
<dbReference type="InterPro" id="IPR003382">
    <property type="entry name" value="Flavoprotein"/>
</dbReference>
<dbReference type="SUPFAM" id="SSF102645">
    <property type="entry name" value="CoaB-like"/>
    <property type="match status" value="1"/>
</dbReference>
<keyword evidence="1 3" id="KW-0210">Decarboxylase</keyword>
<feature type="region of interest" description="Phosphopantothenate--cysteine ligase" evidence="3">
    <location>
        <begin position="203"/>
        <end position="414"/>
    </location>
</feature>
<feature type="region of interest" description="Phosphopantothenoylcysteine decarboxylase" evidence="3">
    <location>
        <begin position="1"/>
        <end position="202"/>
    </location>
</feature>
<dbReference type="HAMAP" id="MF_02225">
    <property type="entry name" value="CoaBC"/>
    <property type="match status" value="1"/>
</dbReference>
<proteinExistence type="inferred from homology"/>
<evidence type="ECO:0000256" key="1">
    <source>
        <dbReference type="ARBA" id="ARBA00022793"/>
    </source>
</evidence>
<keyword evidence="3 4" id="KW-0288">FMN</keyword>
<dbReference type="GO" id="GO:0004633">
    <property type="term" value="F:phosphopantothenoylcysteine decarboxylase activity"/>
    <property type="evidence" value="ECO:0007669"/>
    <property type="project" value="UniProtKB-UniRule"/>
</dbReference>
<name>A0A2K9E6V3_9FIRM</name>
<evidence type="ECO:0000256" key="2">
    <source>
        <dbReference type="ARBA" id="ARBA00023239"/>
    </source>
</evidence>
<comment type="similarity">
    <text evidence="3 4">In the N-terminal section; belongs to the HFCD (homo-oligomeric flavin containing Cys decarboxylase) superfamily.</text>
</comment>
<comment type="cofactor">
    <cofactor evidence="3">
        <name>FMN</name>
        <dbReference type="ChEBI" id="CHEBI:58210"/>
    </cofactor>
    <text evidence="3">Binds 1 FMN per subunit.</text>
</comment>
<comment type="pathway">
    <text evidence="3 4">Cofactor biosynthesis; coenzyme A biosynthesis; CoA from (R)-pantothenate: step 2/5.</text>
</comment>
<comment type="caution">
    <text evidence="3">Lacks conserved residue(s) required for the propagation of feature annotation.</text>
</comment>
<comment type="function">
    <text evidence="3">Catalyzes two sequential steps in the biosynthesis of coenzyme A. In the first step cysteine is conjugated to 4'-phosphopantothenate to form 4-phosphopantothenoylcysteine. In the second step the latter compound is decarboxylated to form 4'-phosphopantotheine.</text>
</comment>
<evidence type="ECO:0000313" key="8">
    <source>
        <dbReference type="Proteomes" id="UP000233534"/>
    </source>
</evidence>
<protein>
    <recommendedName>
        <fullName evidence="3">Coenzyme A biosynthesis bifunctional protein CoaBC</fullName>
    </recommendedName>
    <alternativeName>
        <fullName evidence="3">DNA/pantothenate metabolism flavoprotein</fullName>
    </alternativeName>
    <alternativeName>
        <fullName evidence="3">Phosphopantothenoylcysteine synthetase/decarboxylase</fullName>
        <shortName evidence="3">PPCS-PPCDC</shortName>
    </alternativeName>
    <domain>
        <recommendedName>
            <fullName evidence="3">Phosphopantothenoylcysteine decarboxylase</fullName>
            <shortName evidence="3">PPC decarboxylase</shortName>
            <shortName evidence="3">PPC-DC</shortName>
            <ecNumber evidence="3">4.1.1.36</ecNumber>
        </recommendedName>
        <alternativeName>
            <fullName evidence="3">CoaC</fullName>
        </alternativeName>
    </domain>
    <domain>
        <recommendedName>
            <fullName evidence="3">Phosphopantothenate--cysteine ligase</fullName>
            <ecNumber evidence="3">6.3.2.5</ecNumber>
        </recommendedName>
        <alternativeName>
            <fullName evidence="3">CoaB</fullName>
        </alternativeName>
        <alternativeName>
            <fullName evidence="3">Phosphopantothenoylcysteine synthetase</fullName>
            <shortName evidence="3">PPC synthetase</shortName>
            <shortName evidence="3">PPC-S</shortName>
        </alternativeName>
    </domain>
</protein>
<dbReference type="AlphaFoldDB" id="A0A2K9E6V3"/>
<dbReference type="Proteomes" id="UP000233534">
    <property type="component" value="Chromosome"/>
</dbReference>
<comment type="cofactor">
    <cofactor evidence="3">
        <name>Mg(2+)</name>
        <dbReference type="ChEBI" id="CHEBI:18420"/>
    </cofactor>
</comment>
<dbReference type="RefSeq" id="WP_101302329.1">
    <property type="nucleotide sequence ID" value="NZ_CP025197.1"/>
</dbReference>
<dbReference type="SUPFAM" id="SSF52507">
    <property type="entry name" value="Homo-oligomeric flavin-containing Cys decarboxylases, HFCD"/>
    <property type="match status" value="1"/>
</dbReference>
<comment type="catalytic activity">
    <reaction evidence="3 4">
        <text>(R)-4'-phosphopantothenate + L-cysteine + CTP = N-[(R)-4-phosphopantothenoyl]-L-cysteine + CMP + diphosphate + H(+)</text>
        <dbReference type="Rhea" id="RHEA:19397"/>
        <dbReference type="ChEBI" id="CHEBI:10986"/>
        <dbReference type="ChEBI" id="CHEBI:15378"/>
        <dbReference type="ChEBI" id="CHEBI:33019"/>
        <dbReference type="ChEBI" id="CHEBI:35235"/>
        <dbReference type="ChEBI" id="CHEBI:37563"/>
        <dbReference type="ChEBI" id="CHEBI:59458"/>
        <dbReference type="ChEBI" id="CHEBI:60377"/>
        <dbReference type="EC" id="6.3.2.5"/>
    </reaction>
</comment>
<keyword evidence="3" id="KW-0511">Multifunctional enzyme</keyword>
<dbReference type="GO" id="GO:0004632">
    <property type="term" value="F:phosphopantothenate--cysteine ligase activity"/>
    <property type="evidence" value="ECO:0007669"/>
    <property type="project" value="UniProtKB-UniRule"/>
</dbReference>
<feature type="binding site" evidence="3">
    <location>
        <position position="335"/>
    </location>
    <ligand>
        <name>CTP</name>
        <dbReference type="ChEBI" id="CHEBI:37563"/>
    </ligand>
</feature>
<accession>A0A2K9E6V3</accession>
<gene>
    <name evidence="3 7" type="primary">coaBC</name>
    <name evidence="7" type="ORF">HVS_11220</name>
</gene>
<reference evidence="7 8" key="1">
    <citation type="submission" date="2017-12" db="EMBL/GenBank/DDBJ databases">
        <title>Complete genome sequence of Herbivorax saccincola GGR1, a novel Cellulosome-producing hydrolytic bacterium in a thermophilic biogas plant, established by Illumina and Nanopore MinION sequencing.</title>
        <authorList>
            <person name="Pechtl A."/>
            <person name="Ruckert C."/>
            <person name="Koeck D.E."/>
            <person name="Maus I."/>
            <person name="Winkler A."/>
            <person name="Kalinowski J."/>
            <person name="Puhler A."/>
            <person name="Schwarz W.W."/>
            <person name="Zverlov V.V."/>
            <person name="Schluter A."/>
            <person name="Liebl W."/>
        </authorList>
    </citation>
    <scope>NUCLEOTIDE SEQUENCE [LARGE SCALE GENOMIC DNA]</scope>
    <source>
        <strain evidence="8">SR1</strain>
    </source>
</reference>
<feature type="binding site" evidence="3">
    <location>
        <position position="301"/>
    </location>
    <ligand>
        <name>CTP</name>
        <dbReference type="ChEBI" id="CHEBI:37563"/>
    </ligand>
</feature>
<dbReference type="Pfam" id="PF02441">
    <property type="entry name" value="Flavoprotein"/>
    <property type="match status" value="1"/>
</dbReference>
<evidence type="ECO:0000256" key="4">
    <source>
        <dbReference type="RuleBase" id="RU364078"/>
    </source>
</evidence>
<comment type="catalytic activity">
    <reaction evidence="3 4">
        <text>N-[(R)-4-phosphopantothenoyl]-L-cysteine + H(+) = (R)-4'-phosphopantetheine + CO2</text>
        <dbReference type="Rhea" id="RHEA:16793"/>
        <dbReference type="ChEBI" id="CHEBI:15378"/>
        <dbReference type="ChEBI" id="CHEBI:16526"/>
        <dbReference type="ChEBI" id="CHEBI:59458"/>
        <dbReference type="ChEBI" id="CHEBI:61723"/>
        <dbReference type="EC" id="4.1.1.36"/>
    </reaction>
</comment>
<organism evidence="7 8">
    <name type="scientific">Acetivibrio saccincola</name>
    <dbReference type="NCBI Taxonomy" id="1677857"/>
    <lineage>
        <taxon>Bacteria</taxon>
        <taxon>Bacillati</taxon>
        <taxon>Bacillota</taxon>
        <taxon>Clostridia</taxon>
        <taxon>Eubacteriales</taxon>
        <taxon>Oscillospiraceae</taxon>
        <taxon>Acetivibrio</taxon>
    </lineage>
</organism>
<evidence type="ECO:0000256" key="3">
    <source>
        <dbReference type="HAMAP-Rule" id="MF_02225"/>
    </source>
</evidence>
<dbReference type="PANTHER" id="PTHR14359:SF6">
    <property type="entry name" value="PHOSPHOPANTOTHENOYLCYSTEINE DECARBOXYLASE"/>
    <property type="match status" value="1"/>
</dbReference>
<dbReference type="InterPro" id="IPR036551">
    <property type="entry name" value="Flavin_trans-like"/>
</dbReference>
<keyword evidence="3" id="KW-0460">Magnesium</keyword>
<dbReference type="EC" id="6.3.2.5" evidence="3"/>
<dbReference type="Gene3D" id="3.40.50.1950">
    <property type="entry name" value="Flavin prenyltransferase-like"/>
    <property type="match status" value="1"/>
</dbReference>
<sequence>MLKGKTAVVGVCGGIAAYKAVEVVSRLKKLGLDVNVIMTKNAAEFVDSLTFRSISNNPVTIGMFDEPQYWDIGHISLANKADFIVVVPATANIIGKVAGGIADDMLSTTIMATRVPVIFVPAMNHNMYENPIVQSNIEKLKNLGYVFMEPASGLMACGTKGKGRLPEPSDIVKFIVDFFESENAGINELKNTNVKKDLKDLSILVTAGPTREAIDPVRYITNRSSGKMGYAIAECALKRGAKVKIVSGPVNIPVPSGAEVENVISAREMYQKVMESYKDYDVLVMVAAVADYRCEEISQKKIKKSQEEMTIKLVKNPDIAKELGKVKDNRILVGFSAETDDVEKNALEKLQSKNMDMIVANDVTQEGAGFSTDTNIVKIIKGKEYIKSFPIMDKTKVADVILDEILLIRSTKGC</sequence>
<dbReference type="GO" id="GO:0010181">
    <property type="term" value="F:FMN binding"/>
    <property type="evidence" value="ECO:0007669"/>
    <property type="project" value="UniProtKB-UniRule"/>
</dbReference>